<comment type="caution">
    <text evidence="2">The sequence shown here is derived from an EMBL/GenBank/DDBJ whole genome shotgun (WGS) entry which is preliminary data.</text>
</comment>
<gene>
    <name evidence="2" type="ORF">EG327_002705</name>
</gene>
<reference evidence="2 3" key="1">
    <citation type="submission" date="2019-07" db="EMBL/GenBank/DDBJ databases">
        <title>Venturia inaequalis Genome Resource.</title>
        <authorList>
            <person name="Lichtner F.J."/>
        </authorList>
    </citation>
    <scope>NUCLEOTIDE SEQUENCE [LARGE SCALE GENOMIC DNA]</scope>
    <source>
        <strain evidence="2 3">DMI_063113</strain>
    </source>
</reference>
<feature type="chain" id="PRO_5034982473" description="Glycoside hydrolase family 71 protein" evidence="1">
    <location>
        <begin position="23"/>
        <end position="538"/>
    </location>
</feature>
<accession>A0A8H3VKF4</accession>
<evidence type="ECO:0000256" key="1">
    <source>
        <dbReference type="SAM" id="SignalP"/>
    </source>
</evidence>
<dbReference type="EMBL" id="WNWR01000187">
    <property type="protein sequence ID" value="KAE9989436.1"/>
    <property type="molecule type" value="Genomic_DNA"/>
</dbReference>
<feature type="signal peptide" evidence="1">
    <location>
        <begin position="1"/>
        <end position="22"/>
    </location>
</feature>
<dbReference type="AlphaFoldDB" id="A0A8H3VKF4"/>
<dbReference type="Proteomes" id="UP000490939">
    <property type="component" value="Unassembled WGS sequence"/>
</dbReference>
<evidence type="ECO:0000313" key="3">
    <source>
        <dbReference type="Proteomes" id="UP000490939"/>
    </source>
</evidence>
<dbReference type="CDD" id="cd11577">
    <property type="entry name" value="GH71"/>
    <property type="match status" value="1"/>
</dbReference>
<name>A0A8H3VKF4_VENIN</name>
<dbReference type="InterPro" id="IPR005197">
    <property type="entry name" value="Glyco_hydro_71"/>
</dbReference>
<keyword evidence="3" id="KW-1185">Reference proteome</keyword>
<sequence length="538" mass="59867">MRLSSAAWVLCAAQTLLPGALAKAVFAHYMVGSVTEAHAHQDIDDAVAMGLDGFVLNTGDPKPYYVKNNFDYMFNYTRDKYGGKFWLFLSIDIQTPGLTNEYTDIFREFKDHDAYYKGPNGRSFLSTFDSKALTNVHWQSFLNKFANSTYFVPDFDDTLGYYEASIGWWKYWGSIVDGLFSWESAWPPAVSGLGGAYPGDIGLDKIVQDGATARGKTYMIALSPLQYKNSYGNNYYRPGDLNLPRRMAGILGMSPSPDFVEIITWNDGPESHYIGTIWPEPNDNKQAAVYTPPGLAAPHTAWQPLITSFINAFKSNLSATAMTPATGDAVGALWYKPIMQNTKCANESLGGFYAKPAGFNKTTDQLNWAIVLPPGAEGYTRLTEQIFKREDVNDPTAPAIDVLTPALHNVVSVLKSLVPALTRLVPAINDLSNAINPPAVSKTAEPPFLRLPLELQLEIYKFYSESLDSLPFYYYSKLLLTIPGPHALCFSKGHESLLELTGKGRRMAGLNAMYQMWCAGERKIEYVFPEINLRWPLQ</sequence>
<dbReference type="Gene3D" id="3.20.20.80">
    <property type="entry name" value="Glycosidases"/>
    <property type="match status" value="1"/>
</dbReference>
<protein>
    <recommendedName>
        <fullName evidence="4">Glycoside hydrolase family 71 protein</fullName>
    </recommendedName>
</protein>
<evidence type="ECO:0008006" key="4">
    <source>
        <dbReference type="Google" id="ProtNLM"/>
    </source>
</evidence>
<dbReference type="GO" id="GO:0051118">
    <property type="term" value="F:glucan endo-1,3-alpha-glucosidase activity"/>
    <property type="evidence" value="ECO:0007669"/>
    <property type="project" value="InterPro"/>
</dbReference>
<organism evidence="2 3">
    <name type="scientific">Venturia inaequalis</name>
    <name type="common">Apple scab fungus</name>
    <dbReference type="NCBI Taxonomy" id="5025"/>
    <lineage>
        <taxon>Eukaryota</taxon>
        <taxon>Fungi</taxon>
        <taxon>Dikarya</taxon>
        <taxon>Ascomycota</taxon>
        <taxon>Pezizomycotina</taxon>
        <taxon>Dothideomycetes</taxon>
        <taxon>Pleosporomycetidae</taxon>
        <taxon>Venturiales</taxon>
        <taxon>Venturiaceae</taxon>
        <taxon>Venturia</taxon>
    </lineage>
</organism>
<evidence type="ECO:0000313" key="2">
    <source>
        <dbReference type="EMBL" id="KAE9989436.1"/>
    </source>
</evidence>
<dbReference type="Pfam" id="PF03659">
    <property type="entry name" value="Glyco_hydro_71"/>
    <property type="match status" value="1"/>
</dbReference>
<proteinExistence type="predicted"/>
<keyword evidence="1" id="KW-0732">Signal</keyword>